<dbReference type="SUPFAM" id="SSF103473">
    <property type="entry name" value="MFS general substrate transporter"/>
    <property type="match status" value="1"/>
</dbReference>
<keyword evidence="6 7" id="KW-0472">Membrane</keyword>
<feature type="transmembrane region" description="Helical" evidence="7">
    <location>
        <begin position="190"/>
        <end position="211"/>
    </location>
</feature>
<feature type="non-terminal residue" evidence="8">
    <location>
        <position position="308"/>
    </location>
</feature>
<comment type="similarity">
    <text evidence="2">Belongs to the major facilitator superfamily. Folate-biopterin transporter (TC 2.A.71) family.</text>
</comment>
<reference evidence="8" key="1">
    <citation type="submission" date="2019-06" db="EMBL/GenBank/DDBJ databases">
        <title>Genomics analysis of Aphanomyces spp. identifies a new class of oomycete effector associated with host adaptation.</title>
        <authorList>
            <person name="Gaulin E."/>
        </authorList>
    </citation>
    <scope>NUCLEOTIDE SEQUENCE</scope>
    <source>
        <strain evidence="8">CBS 578.67</strain>
    </source>
</reference>
<dbReference type="PANTHER" id="PTHR31585">
    <property type="entry name" value="FOLATE-BIOPTERIN TRANSPORTER 1, CHLOROPLASTIC"/>
    <property type="match status" value="1"/>
</dbReference>
<evidence type="ECO:0000256" key="1">
    <source>
        <dbReference type="ARBA" id="ARBA00004141"/>
    </source>
</evidence>
<keyword evidence="5 7" id="KW-1133">Transmembrane helix</keyword>
<comment type="subcellular location">
    <subcellularLocation>
        <location evidence="1">Membrane</location>
        <topology evidence="1">Multi-pass membrane protein</topology>
    </subcellularLocation>
</comment>
<keyword evidence="4 7" id="KW-0812">Transmembrane</keyword>
<evidence type="ECO:0000256" key="7">
    <source>
        <dbReference type="SAM" id="Phobius"/>
    </source>
</evidence>
<feature type="transmembrane region" description="Helical" evidence="7">
    <location>
        <begin position="223"/>
        <end position="248"/>
    </location>
</feature>
<dbReference type="AlphaFoldDB" id="A0A6A4XQA8"/>
<evidence type="ECO:0000256" key="2">
    <source>
        <dbReference type="ARBA" id="ARBA00007015"/>
    </source>
</evidence>
<sequence length="308" mass="34497">LEDGALVPGGSLNLWSSEAMSLFAQYAAIGFLFSMLTGLQYPVYRRYLQLEGYQINSYTSLVNIAWSLKIFFGMLSDCIPIFGYRRKSWILIGWLVALAACLYMACRPFDRPYCDPRGNATIAALCRRHNKLAGVPKEYLNESSRNNAHVFILASMVATMGYVMADCASDAMAVQYAQREPMATRGRLQTAIYTVRSASGILSQLILGLGLNGPEFGGQFSCALPINVVYGITCIPCILACFSTVFWLREYKTERVPFAKWITLFWELLQKQVLWQIVAFRFVSNVFQNVSTTAIVPMADVWANVDPL</sequence>
<dbReference type="OrthoDB" id="754047at2759"/>
<keyword evidence="3" id="KW-0813">Transport</keyword>
<evidence type="ECO:0000313" key="8">
    <source>
        <dbReference type="EMBL" id="KAF0685403.1"/>
    </source>
</evidence>
<gene>
    <name evidence="8" type="ORF">As57867_022633</name>
</gene>
<feature type="transmembrane region" description="Helical" evidence="7">
    <location>
        <begin position="23"/>
        <end position="44"/>
    </location>
</feature>
<evidence type="ECO:0008006" key="9">
    <source>
        <dbReference type="Google" id="ProtNLM"/>
    </source>
</evidence>
<evidence type="ECO:0000256" key="4">
    <source>
        <dbReference type="ARBA" id="ARBA00022692"/>
    </source>
</evidence>
<dbReference type="EMBL" id="VJMH01007144">
    <property type="protein sequence ID" value="KAF0685403.1"/>
    <property type="molecule type" value="Genomic_DNA"/>
</dbReference>
<dbReference type="GO" id="GO:0016020">
    <property type="term" value="C:membrane"/>
    <property type="evidence" value="ECO:0007669"/>
    <property type="project" value="UniProtKB-SubCell"/>
</dbReference>
<feature type="transmembrane region" description="Helical" evidence="7">
    <location>
        <begin position="64"/>
        <end position="82"/>
    </location>
</feature>
<feature type="non-terminal residue" evidence="8">
    <location>
        <position position="1"/>
    </location>
</feature>
<dbReference type="InterPro" id="IPR036259">
    <property type="entry name" value="MFS_trans_sf"/>
</dbReference>
<dbReference type="InterPro" id="IPR039309">
    <property type="entry name" value="BT1"/>
</dbReference>
<dbReference type="PANTHER" id="PTHR31585:SF5">
    <property type="entry name" value="RNA-BINDING S4 DOMAIN-CONTAINING PROTEIN"/>
    <property type="match status" value="1"/>
</dbReference>
<protein>
    <recommendedName>
        <fullName evidence="9">Major facilitator superfamily associated domain-containing protein</fullName>
    </recommendedName>
</protein>
<accession>A0A6A4XQA8</accession>
<evidence type="ECO:0000256" key="6">
    <source>
        <dbReference type="ARBA" id="ARBA00023136"/>
    </source>
</evidence>
<comment type="caution">
    <text evidence="8">The sequence shown here is derived from an EMBL/GenBank/DDBJ whole genome shotgun (WGS) entry which is preliminary data.</text>
</comment>
<dbReference type="Pfam" id="PF03092">
    <property type="entry name" value="BT1"/>
    <property type="match status" value="1"/>
</dbReference>
<evidence type="ECO:0000256" key="3">
    <source>
        <dbReference type="ARBA" id="ARBA00022448"/>
    </source>
</evidence>
<name>A0A6A4XQA8_9STRA</name>
<organism evidence="8">
    <name type="scientific">Aphanomyces stellatus</name>
    <dbReference type="NCBI Taxonomy" id="120398"/>
    <lineage>
        <taxon>Eukaryota</taxon>
        <taxon>Sar</taxon>
        <taxon>Stramenopiles</taxon>
        <taxon>Oomycota</taxon>
        <taxon>Saprolegniomycetes</taxon>
        <taxon>Saprolegniales</taxon>
        <taxon>Verrucalvaceae</taxon>
        <taxon>Aphanomyces</taxon>
    </lineage>
</organism>
<feature type="transmembrane region" description="Helical" evidence="7">
    <location>
        <begin position="89"/>
        <end position="105"/>
    </location>
</feature>
<proteinExistence type="inferred from homology"/>
<evidence type="ECO:0000256" key="5">
    <source>
        <dbReference type="ARBA" id="ARBA00022989"/>
    </source>
</evidence>